<proteinExistence type="predicted"/>
<organism evidence="2 3">
    <name type="scientific">Thalassobaculum fulvum</name>
    <dbReference type="NCBI Taxonomy" id="1633335"/>
    <lineage>
        <taxon>Bacteria</taxon>
        <taxon>Pseudomonadati</taxon>
        <taxon>Pseudomonadota</taxon>
        <taxon>Alphaproteobacteria</taxon>
        <taxon>Rhodospirillales</taxon>
        <taxon>Thalassobaculaceae</taxon>
        <taxon>Thalassobaculum</taxon>
    </lineage>
</organism>
<dbReference type="Proteomes" id="UP000630353">
    <property type="component" value="Unassembled WGS sequence"/>
</dbReference>
<dbReference type="GO" id="GO:0032259">
    <property type="term" value="P:methylation"/>
    <property type="evidence" value="ECO:0007669"/>
    <property type="project" value="UniProtKB-KW"/>
</dbReference>
<reference evidence="2" key="1">
    <citation type="journal article" date="2014" name="Int. J. Syst. Evol. Microbiol.">
        <title>Complete genome sequence of Corynebacterium casei LMG S-19264T (=DSM 44701T), isolated from a smear-ripened cheese.</title>
        <authorList>
            <consortium name="US DOE Joint Genome Institute (JGI-PGF)"/>
            <person name="Walter F."/>
            <person name="Albersmeier A."/>
            <person name="Kalinowski J."/>
            <person name="Ruckert C."/>
        </authorList>
    </citation>
    <scope>NUCLEOTIDE SEQUENCE</scope>
    <source>
        <strain evidence="2">KCTC 42651</strain>
    </source>
</reference>
<reference evidence="2" key="2">
    <citation type="submission" date="2020-09" db="EMBL/GenBank/DDBJ databases">
        <authorList>
            <person name="Sun Q."/>
            <person name="Kim S."/>
        </authorList>
    </citation>
    <scope>NUCLEOTIDE SEQUENCE</scope>
    <source>
        <strain evidence="2">KCTC 42651</strain>
    </source>
</reference>
<sequence length="362" mass="38699">MDRSAPPSGRPALATAAYGAGQLARVGWYLGHYIATRRWLSRVEGGRRPRRSLRGRLVGARIHAALTRRAIALMARDLANVRAGIYPLPADLAPRPLAAGLDAARYWHDLPEVALRRRRRRHGDATGTLAEAPGDGRLPDYYRQSFHDQSGGWLTGRSAALYDTQVEVLFGGLAGAMRRQALPPVADWLAARGAPEGAGLLDLGTGTGAMLATAAEAFPALALHGLDLSAAYLARARDRLADRPVRWHEAAAEAIPLPDASVDLVTAVYLLHELPPAVRAAALAEAARVLRPGGRLVVVDSIQLGDAPALDPLLRGFPEQFHEPYYADWVAADVPALLTAAGLVPAGTEPAYLSKVWVADRP</sequence>
<dbReference type="InterPro" id="IPR050508">
    <property type="entry name" value="Methyltransf_Superfamily"/>
</dbReference>
<dbReference type="SUPFAM" id="SSF53335">
    <property type="entry name" value="S-adenosyl-L-methionine-dependent methyltransferases"/>
    <property type="match status" value="1"/>
</dbReference>
<dbReference type="PANTHER" id="PTHR42912">
    <property type="entry name" value="METHYLTRANSFERASE"/>
    <property type="match status" value="1"/>
</dbReference>
<dbReference type="InterPro" id="IPR029063">
    <property type="entry name" value="SAM-dependent_MTases_sf"/>
</dbReference>
<dbReference type="PANTHER" id="PTHR42912:SF81">
    <property type="entry name" value="METHYLTRANSFERASE DOMAIN-CONTAINING PROTEIN"/>
    <property type="match status" value="1"/>
</dbReference>
<dbReference type="RefSeq" id="WP_189986949.1">
    <property type="nucleotide sequence ID" value="NZ_BMZS01000001.1"/>
</dbReference>
<protein>
    <submittedName>
        <fullName evidence="2">Methyltransferase</fullName>
    </submittedName>
</protein>
<keyword evidence="2" id="KW-0808">Transferase</keyword>
<dbReference type="GO" id="GO:0008168">
    <property type="term" value="F:methyltransferase activity"/>
    <property type="evidence" value="ECO:0007669"/>
    <property type="project" value="UniProtKB-KW"/>
</dbReference>
<name>A0A918XN64_9PROT</name>
<evidence type="ECO:0000313" key="2">
    <source>
        <dbReference type="EMBL" id="GHD39311.1"/>
    </source>
</evidence>
<keyword evidence="2" id="KW-0489">Methyltransferase</keyword>
<dbReference type="Pfam" id="PF13649">
    <property type="entry name" value="Methyltransf_25"/>
    <property type="match status" value="1"/>
</dbReference>
<keyword evidence="3" id="KW-1185">Reference proteome</keyword>
<dbReference type="CDD" id="cd02440">
    <property type="entry name" value="AdoMet_MTases"/>
    <property type="match status" value="1"/>
</dbReference>
<dbReference type="Gene3D" id="3.40.50.150">
    <property type="entry name" value="Vaccinia Virus protein VP39"/>
    <property type="match status" value="1"/>
</dbReference>
<dbReference type="AlphaFoldDB" id="A0A918XN64"/>
<evidence type="ECO:0000259" key="1">
    <source>
        <dbReference type="Pfam" id="PF13649"/>
    </source>
</evidence>
<comment type="caution">
    <text evidence="2">The sequence shown here is derived from an EMBL/GenBank/DDBJ whole genome shotgun (WGS) entry which is preliminary data.</text>
</comment>
<accession>A0A918XN64</accession>
<gene>
    <name evidence="2" type="ORF">GCM10017083_01030</name>
</gene>
<feature type="domain" description="Methyltransferase" evidence="1">
    <location>
        <begin position="201"/>
        <end position="294"/>
    </location>
</feature>
<evidence type="ECO:0000313" key="3">
    <source>
        <dbReference type="Proteomes" id="UP000630353"/>
    </source>
</evidence>
<dbReference type="InterPro" id="IPR041698">
    <property type="entry name" value="Methyltransf_25"/>
</dbReference>
<dbReference type="EMBL" id="BMZS01000001">
    <property type="protein sequence ID" value="GHD39311.1"/>
    <property type="molecule type" value="Genomic_DNA"/>
</dbReference>